<reference evidence="3 4" key="1">
    <citation type="submission" date="2016-07" db="EMBL/GenBank/DDBJ databases">
        <title>Pervasive Adenine N6-methylation of Active Genes in Fungi.</title>
        <authorList>
            <consortium name="DOE Joint Genome Institute"/>
            <person name="Mondo S.J."/>
            <person name="Dannebaum R.O."/>
            <person name="Kuo R.C."/>
            <person name="Labutti K."/>
            <person name="Haridas S."/>
            <person name="Kuo A."/>
            <person name="Salamov A."/>
            <person name="Ahrendt S.R."/>
            <person name="Lipzen A."/>
            <person name="Sullivan W."/>
            <person name="Andreopoulos W.B."/>
            <person name="Clum A."/>
            <person name="Lindquist E."/>
            <person name="Daum C."/>
            <person name="Ramamoorthy G.K."/>
            <person name="Gryganskyi A."/>
            <person name="Culley D."/>
            <person name="Magnuson J.K."/>
            <person name="James T.Y."/>
            <person name="O'Malley M.A."/>
            <person name="Stajich J.E."/>
            <person name="Spatafora J.W."/>
            <person name="Visel A."/>
            <person name="Grigoriev I.V."/>
        </authorList>
    </citation>
    <scope>NUCLEOTIDE SEQUENCE [LARGE SCALE GENOMIC DNA]</scope>
    <source>
        <strain evidence="3 4">62-1032</strain>
    </source>
</reference>
<protein>
    <submittedName>
        <fullName evidence="3">Antifreeze glycopeptide AFGP poly protein</fullName>
    </submittedName>
</protein>
<feature type="domain" description="Protein CPL1-like" evidence="2">
    <location>
        <begin position="249"/>
        <end position="306"/>
    </location>
</feature>
<dbReference type="OrthoDB" id="439917at2759"/>
<name>A0A1Y2ERV2_9BASI</name>
<evidence type="ECO:0000256" key="1">
    <source>
        <dbReference type="SAM" id="SignalP"/>
    </source>
</evidence>
<sequence>MSLRLIALASIASVAVAQSGYGRFPCTNVNGDGTFSADDTKCTADALIAPGADTTNTEGNQGDGVTPTDPVCSIETATGAYFCGIAGATCTSNDNCDNSFCDTTSGTCQGGFGQDCNGDDTLCSGFLYCNSADFTTGTSCGGIGSFCQDYTQGSSDFTDAENYAIFNQFCAGGYCNTQSGNCDTHGALGDDCSSDPEFFCGGDLVCTNDVCAVAPVPSAARARRSLSRRSSICPASHTACAVSGAKAGFECIDVASNLEQCGACASAGGVDCTALPGVEAVGCVAGQCEIWSCAEGFAWDASSASCTSSLVL</sequence>
<dbReference type="AlphaFoldDB" id="A0A1Y2ERV2"/>
<dbReference type="EMBL" id="MCGR01000042">
    <property type="protein sequence ID" value="ORY74288.1"/>
    <property type="molecule type" value="Genomic_DNA"/>
</dbReference>
<evidence type="ECO:0000313" key="3">
    <source>
        <dbReference type="EMBL" id="ORY74288.1"/>
    </source>
</evidence>
<feature type="chain" id="PRO_5012078939" evidence="1">
    <location>
        <begin position="18"/>
        <end position="312"/>
    </location>
</feature>
<dbReference type="InParanoid" id="A0A1Y2ERV2"/>
<comment type="caution">
    <text evidence="3">The sequence shown here is derived from an EMBL/GenBank/DDBJ whole genome shotgun (WGS) entry which is preliminary data.</text>
</comment>
<dbReference type="InterPro" id="IPR048661">
    <property type="entry name" value="CPL1-like"/>
</dbReference>
<proteinExistence type="predicted"/>
<dbReference type="PANTHER" id="PTHR35192">
    <property type="entry name" value="PROTEIN, PUTATIVE-RELATED"/>
    <property type="match status" value="1"/>
</dbReference>
<dbReference type="Pfam" id="PF21671">
    <property type="entry name" value="CPL1-like"/>
    <property type="match status" value="1"/>
</dbReference>
<evidence type="ECO:0000259" key="2">
    <source>
        <dbReference type="Pfam" id="PF21671"/>
    </source>
</evidence>
<dbReference type="InterPro" id="IPR038955">
    <property type="entry name" value="PriA/CPL1_fungi"/>
</dbReference>
<dbReference type="PANTHER" id="PTHR35192:SF2">
    <property type="entry name" value="APPLE DOMAIN-CONTAINING PROTEIN"/>
    <property type="match status" value="1"/>
</dbReference>
<organism evidence="3 4">
    <name type="scientific">Leucosporidium creatinivorum</name>
    <dbReference type="NCBI Taxonomy" id="106004"/>
    <lineage>
        <taxon>Eukaryota</taxon>
        <taxon>Fungi</taxon>
        <taxon>Dikarya</taxon>
        <taxon>Basidiomycota</taxon>
        <taxon>Pucciniomycotina</taxon>
        <taxon>Microbotryomycetes</taxon>
        <taxon>Leucosporidiales</taxon>
        <taxon>Leucosporidium</taxon>
    </lineage>
</organism>
<keyword evidence="1" id="KW-0732">Signal</keyword>
<keyword evidence="4" id="KW-1185">Reference proteome</keyword>
<gene>
    <name evidence="3" type="ORF">BCR35DRAFT_321933</name>
</gene>
<feature type="signal peptide" evidence="1">
    <location>
        <begin position="1"/>
        <end position="17"/>
    </location>
</feature>
<evidence type="ECO:0000313" key="4">
    <source>
        <dbReference type="Proteomes" id="UP000193467"/>
    </source>
</evidence>
<dbReference type="Proteomes" id="UP000193467">
    <property type="component" value="Unassembled WGS sequence"/>
</dbReference>
<accession>A0A1Y2ERV2</accession>